<dbReference type="InterPro" id="IPR015928">
    <property type="entry name" value="Aconitase/3IPM_dehydase_swvl"/>
</dbReference>
<dbReference type="GO" id="GO:0170034">
    <property type="term" value="P:L-amino acid biosynthetic process"/>
    <property type="evidence" value="ECO:0007669"/>
    <property type="project" value="UniProtKB-ARBA"/>
</dbReference>
<name>A0A1L9MR36_ASPTC</name>
<dbReference type="InterPro" id="IPR001030">
    <property type="entry name" value="Acoase/IPM_deHydtase_lsu_aba"/>
</dbReference>
<dbReference type="GO" id="GO:0016836">
    <property type="term" value="F:hydro-lyase activity"/>
    <property type="evidence" value="ECO:0007669"/>
    <property type="project" value="InterPro"/>
</dbReference>
<gene>
    <name evidence="9" type="ORF">ASPTUDRAFT_78758</name>
</gene>
<dbReference type="OMA" id="WAGMETT"/>
<dbReference type="InterPro" id="IPR015931">
    <property type="entry name" value="Acnase/IPM_dHydase_lsu_aba_1/3"/>
</dbReference>
<dbReference type="STRING" id="767770.A0A1L9MR36"/>
<dbReference type="Pfam" id="PF00694">
    <property type="entry name" value="Aconitase_C"/>
    <property type="match status" value="1"/>
</dbReference>
<evidence type="ECO:0000256" key="6">
    <source>
        <dbReference type="SAM" id="MobiDB-lite"/>
    </source>
</evidence>
<dbReference type="AlphaFoldDB" id="A0A1L9MR36"/>
<evidence type="ECO:0000256" key="2">
    <source>
        <dbReference type="ARBA" id="ARBA00022723"/>
    </source>
</evidence>
<dbReference type="SUPFAM" id="SSF52016">
    <property type="entry name" value="LeuD/IlvD-like"/>
    <property type="match status" value="1"/>
</dbReference>
<dbReference type="OrthoDB" id="419183at2759"/>
<dbReference type="PANTHER" id="PTHR43822">
    <property type="entry name" value="HOMOACONITASE, MITOCHONDRIAL-RELATED"/>
    <property type="match status" value="1"/>
</dbReference>
<accession>A0A1L9MR36</accession>
<feature type="domain" description="Aconitase/3-isopropylmalate dehydratase large subunit alpha/beta/alpha" evidence="7">
    <location>
        <begin position="213"/>
        <end position="544"/>
    </location>
</feature>
<dbReference type="Gene3D" id="3.30.499.10">
    <property type="entry name" value="Aconitase, domain 3"/>
    <property type="match status" value="2"/>
</dbReference>
<evidence type="ECO:0000256" key="5">
    <source>
        <dbReference type="ARBA" id="ARBA00023239"/>
    </source>
</evidence>
<dbReference type="Gene3D" id="3.20.19.10">
    <property type="entry name" value="Aconitase, domain 4"/>
    <property type="match status" value="1"/>
</dbReference>
<keyword evidence="2" id="KW-0479">Metal-binding</keyword>
<keyword evidence="4" id="KW-0411">Iron-sulfur</keyword>
<organism evidence="9 10">
    <name type="scientific">Aspergillus tubingensis (strain CBS 134.48)</name>
    <dbReference type="NCBI Taxonomy" id="767770"/>
    <lineage>
        <taxon>Eukaryota</taxon>
        <taxon>Fungi</taxon>
        <taxon>Dikarya</taxon>
        <taxon>Ascomycota</taxon>
        <taxon>Pezizomycotina</taxon>
        <taxon>Eurotiomycetes</taxon>
        <taxon>Eurotiomycetidae</taxon>
        <taxon>Eurotiales</taxon>
        <taxon>Aspergillaceae</taxon>
        <taxon>Aspergillus</taxon>
        <taxon>Aspergillus subgen. Circumdati</taxon>
    </lineage>
</organism>
<dbReference type="Proteomes" id="UP000184304">
    <property type="component" value="Unassembled WGS sequence"/>
</dbReference>
<keyword evidence="5" id="KW-0456">Lyase</keyword>
<evidence type="ECO:0000313" key="10">
    <source>
        <dbReference type="Proteomes" id="UP000184304"/>
    </source>
</evidence>
<dbReference type="PRINTS" id="PR00415">
    <property type="entry name" value="ACONITASE"/>
</dbReference>
<dbReference type="InterPro" id="IPR011827">
    <property type="entry name" value="LeuD_type2/HacB/DmdB"/>
</dbReference>
<dbReference type="CDD" id="cd01577">
    <property type="entry name" value="IPMI_Swivel"/>
    <property type="match status" value="1"/>
</dbReference>
<reference evidence="10" key="1">
    <citation type="journal article" date="2017" name="Genome Biol.">
        <title>Comparative genomics reveals high biological diversity and specific adaptations in the industrially and medically important fungal genus Aspergillus.</title>
        <authorList>
            <person name="de Vries R.P."/>
            <person name="Riley R."/>
            <person name="Wiebenga A."/>
            <person name="Aguilar-Osorio G."/>
            <person name="Amillis S."/>
            <person name="Uchima C.A."/>
            <person name="Anderluh G."/>
            <person name="Asadollahi M."/>
            <person name="Askin M."/>
            <person name="Barry K."/>
            <person name="Battaglia E."/>
            <person name="Bayram O."/>
            <person name="Benocci T."/>
            <person name="Braus-Stromeyer S.A."/>
            <person name="Caldana C."/>
            <person name="Canovas D."/>
            <person name="Cerqueira G.C."/>
            <person name="Chen F."/>
            <person name="Chen W."/>
            <person name="Choi C."/>
            <person name="Clum A."/>
            <person name="Dos Santos R.A."/>
            <person name="Damasio A.R."/>
            <person name="Diallinas G."/>
            <person name="Emri T."/>
            <person name="Fekete E."/>
            <person name="Flipphi M."/>
            <person name="Freyberg S."/>
            <person name="Gallo A."/>
            <person name="Gournas C."/>
            <person name="Habgood R."/>
            <person name="Hainaut M."/>
            <person name="Harispe M.L."/>
            <person name="Henrissat B."/>
            <person name="Hilden K.S."/>
            <person name="Hope R."/>
            <person name="Hossain A."/>
            <person name="Karabika E."/>
            <person name="Karaffa L."/>
            <person name="Karanyi Z."/>
            <person name="Krasevec N."/>
            <person name="Kuo A."/>
            <person name="Kusch H."/>
            <person name="LaButti K."/>
            <person name="Lagendijk E.L."/>
            <person name="Lapidus A."/>
            <person name="Levasseur A."/>
            <person name="Lindquist E."/>
            <person name="Lipzen A."/>
            <person name="Logrieco A.F."/>
            <person name="MacCabe A."/>
            <person name="Maekelae M.R."/>
            <person name="Malavazi I."/>
            <person name="Melin P."/>
            <person name="Meyer V."/>
            <person name="Mielnichuk N."/>
            <person name="Miskei M."/>
            <person name="Molnar A.P."/>
            <person name="Mule G."/>
            <person name="Ngan C.Y."/>
            <person name="Orejas M."/>
            <person name="Orosz E."/>
            <person name="Ouedraogo J.P."/>
            <person name="Overkamp K.M."/>
            <person name="Park H.-S."/>
            <person name="Perrone G."/>
            <person name="Piumi F."/>
            <person name="Punt P.J."/>
            <person name="Ram A.F."/>
            <person name="Ramon A."/>
            <person name="Rauscher S."/>
            <person name="Record E."/>
            <person name="Riano-Pachon D.M."/>
            <person name="Robert V."/>
            <person name="Roehrig J."/>
            <person name="Ruller R."/>
            <person name="Salamov A."/>
            <person name="Salih N.S."/>
            <person name="Samson R.A."/>
            <person name="Sandor E."/>
            <person name="Sanguinetti M."/>
            <person name="Schuetze T."/>
            <person name="Sepcic K."/>
            <person name="Shelest E."/>
            <person name="Sherlock G."/>
            <person name="Sophianopoulou V."/>
            <person name="Squina F.M."/>
            <person name="Sun H."/>
            <person name="Susca A."/>
            <person name="Todd R.B."/>
            <person name="Tsang A."/>
            <person name="Unkles S.E."/>
            <person name="van de Wiele N."/>
            <person name="van Rossen-Uffink D."/>
            <person name="Oliveira J.V."/>
            <person name="Vesth T.C."/>
            <person name="Visser J."/>
            <person name="Yu J.-H."/>
            <person name="Zhou M."/>
            <person name="Andersen M.R."/>
            <person name="Archer D.B."/>
            <person name="Baker S.E."/>
            <person name="Benoit I."/>
            <person name="Brakhage A.A."/>
            <person name="Braus G.H."/>
            <person name="Fischer R."/>
            <person name="Frisvad J.C."/>
            <person name="Goldman G.H."/>
            <person name="Houbraken J."/>
            <person name="Oakley B."/>
            <person name="Pocsi I."/>
            <person name="Scazzocchio C."/>
            <person name="Seiboth B."/>
            <person name="vanKuyk P.A."/>
            <person name="Wortman J."/>
            <person name="Dyer P.S."/>
            <person name="Grigoriev I.V."/>
        </authorList>
    </citation>
    <scope>NUCLEOTIDE SEQUENCE [LARGE SCALE GENOMIC DNA]</scope>
    <source>
        <strain evidence="10">CBS 134.48</strain>
    </source>
</reference>
<feature type="compositionally biased region" description="Low complexity" evidence="6">
    <location>
        <begin position="604"/>
        <end position="619"/>
    </location>
</feature>
<evidence type="ECO:0000256" key="4">
    <source>
        <dbReference type="ARBA" id="ARBA00023014"/>
    </source>
</evidence>
<dbReference type="VEuPathDB" id="FungiDB:ASPTUDRAFT_78758"/>
<dbReference type="GO" id="GO:0170038">
    <property type="term" value="P:proteinogenic amino acid biosynthetic process"/>
    <property type="evidence" value="ECO:0007669"/>
    <property type="project" value="UniProtKB-ARBA"/>
</dbReference>
<protein>
    <recommendedName>
        <fullName evidence="11">Aconitase/3-isopropylmalate dehydratase large subunit alpha/beta/alpha domain-containing protein</fullName>
    </recommendedName>
</protein>
<dbReference type="InterPro" id="IPR036008">
    <property type="entry name" value="Aconitase_4Fe-4S_dom"/>
</dbReference>
<dbReference type="NCBIfam" id="TIGR02087">
    <property type="entry name" value="LEUD_arch"/>
    <property type="match status" value="1"/>
</dbReference>
<keyword evidence="10" id="KW-1185">Reference proteome</keyword>
<dbReference type="InterPro" id="IPR050067">
    <property type="entry name" value="IPM_dehydratase_rel_enz"/>
</dbReference>
<dbReference type="Pfam" id="PF00330">
    <property type="entry name" value="Aconitase"/>
    <property type="match status" value="1"/>
</dbReference>
<evidence type="ECO:0000256" key="3">
    <source>
        <dbReference type="ARBA" id="ARBA00023004"/>
    </source>
</evidence>
<evidence type="ECO:0000259" key="7">
    <source>
        <dbReference type="Pfam" id="PF00330"/>
    </source>
</evidence>
<dbReference type="GO" id="GO:0051536">
    <property type="term" value="F:iron-sulfur cluster binding"/>
    <property type="evidence" value="ECO:0007669"/>
    <property type="project" value="UniProtKB-KW"/>
</dbReference>
<evidence type="ECO:0008006" key="11">
    <source>
        <dbReference type="Google" id="ProtNLM"/>
    </source>
</evidence>
<dbReference type="InterPro" id="IPR033940">
    <property type="entry name" value="IPMI_Swivel"/>
</dbReference>
<evidence type="ECO:0000259" key="8">
    <source>
        <dbReference type="Pfam" id="PF00694"/>
    </source>
</evidence>
<sequence length="817" mass="88880">MGDASEPRSSSLLQVLQQTRNVILSETDTYALPTIGNLLKQLVRVVDALRAQDYPREANALSDVLAISQQPTEIGGLGLSAADSLTPEQEAEITFLVTAWLEALNSADRARAPPVPLTVRPPGRRGMTLSEKIFALHNIDQKGSVAPGELIRVDVDWVIASEASWKGMERTYEHLGKPGIYRNDRFWLAGDHVVDPRVNEHPKVKALIDASERAKHVFKMTDYQGMNYTILHTEFYRERAQPGMVVVGSDSHTCSSGALGCLAIGLGAADVTLPLVTGETWFKVPESVNIRLVGAPKPGIGGKDTILYILQQLKRNTVAADRIVEFTGPGVKHLSCDARFAISNMTTEFGGITGVFVPDEITEEFIQKRRLPRHKNTSVYFKPDDDAEYAETHEIDLGEVRSFLAKYPNPDDVVPVTEQEGMHLDGCFIGACTTAEEDLILGALVLEQGLQRGMKPISQGKRKVVPGSVPILHRLREVGLAQIYEDAGFEIGIPGCSYCVGMSADQAGPGEVWISSQNRNFENRMGKGSIGNLASAATVAASSFEMKLKDPHEFLETIDLERWHTLRGFSVSAADSAQNHISYVEPSGSATAEIKNAGSTDVLSSEVDTSETADSSSSDVMTGKVQRLGDFIDTDALAPAQFLIGMSDNKIAGEHCLEHTHPEFRQRVKDGFNIVVAGKAFGCGSSREQAVMALLGCGVQCVIAKSYSFIFQRNMPSLGLLGITLTDETFYDVAQDGNEISIDFKTKVIDVDGKQFGFQLSQMERELFQHGGIASAFQKFGNRLFEQMTRPKNLGSAKSLALRGSGESAGPHAGLQW</sequence>
<feature type="region of interest" description="Disordered" evidence="6">
    <location>
        <begin position="599"/>
        <end position="619"/>
    </location>
</feature>
<evidence type="ECO:0000313" key="9">
    <source>
        <dbReference type="EMBL" id="OJI79362.1"/>
    </source>
</evidence>
<dbReference type="InterPro" id="IPR000573">
    <property type="entry name" value="AconitaseA/IPMdHydase_ssu_swvl"/>
</dbReference>
<dbReference type="SUPFAM" id="SSF53732">
    <property type="entry name" value="Aconitase iron-sulfur domain"/>
    <property type="match status" value="1"/>
</dbReference>
<feature type="domain" description="Aconitase A/isopropylmalate dehydratase small subunit swivel" evidence="8">
    <location>
        <begin position="668"/>
        <end position="727"/>
    </location>
</feature>
<dbReference type="GO" id="GO:0046872">
    <property type="term" value="F:metal ion binding"/>
    <property type="evidence" value="ECO:0007669"/>
    <property type="project" value="UniProtKB-KW"/>
</dbReference>
<evidence type="ECO:0000256" key="1">
    <source>
        <dbReference type="ARBA" id="ARBA00007185"/>
    </source>
</evidence>
<comment type="similarity">
    <text evidence="1">Belongs to the aconitase/IPM isomerase family.</text>
</comment>
<proteinExistence type="inferred from homology"/>
<dbReference type="PANTHER" id="PTHR43822:SF2">
    <property type="entry name" value="HOMOACONITASE, MITOCHONDRIAL"/>
    <property type="match status" value="1"/>
</dbReference>
<keyword evidence="3" id="KW-0408">Iron</keyword>
<dbReference type="EMBL" id="KV878208">
    <property type="protein sequence ID" value="OJI79362.1"/>
    <property type="molecule type" value="Genomic_DNA"/>
</dbReference>